<dbReference type="PROSITE" id="PS50977">
    <property type="entry name" value="HTH_TETR_2"/>
    <property type="match status" value="1"/>
</dbReference>
<reference evidence="4" key="1">
    <citation type="submission" date="2020-11" db="EMBL/GenBank/DDBJ databases">
        <title>Sequencing the genomes of 1000 actinobacteria strains.</title>
        <authorList>
            <person name="Klenk H.-P."/>
        </authorList>
    </citation>
    <scope>NUCLEOTIDE SEQUENCE</scope>
    <source>
        <strain evidence="4">DSM 26152</strain>
    </source>
</reference>
<dbReference type="GO" id="GO:0000976">
    <property type="term" value="F:transcription cis-regulatory region binding"/>
    <property type="evidence" value="ECO:0007669"/>
    <property type="project" value="TreeGrafter"/>
</dbReference>
<keyword evidence="5" id="KW-1185">Reference proteome</keyword>
<organism evidence="4 5">
    <name type="scientific">Zhihengliuella flava</name>
    <dbReference type="NCBI Taxonomy" id="1285193"/>
    <lineage>
        <taxon>Bacteria</taxon>
        <taxon>Bacillati</taxon>
        <taxon>Actinomycetota</taxon>
        <taxon>Actinomycetes</taxon>
        <taxon>Micrococcales</taxon>
        <taxon>Micrococcaceae</taxon>
        <taxon>Zhihengliuella</taxon>
    </lineage>
</organism>
<feature type="DNA-binding region" description="H-T-H motif" evidence="2">
    <location>
        <begin position="38"/>
        <end position="57"/>
    </location>
</feature>
<accession>A0A931GE94</accession>
<name>A0A931GE94_9MICC</name>
<gene>
    <name evidence="4" type="ORF">IW252_000607</name>
</gene>
<dbReference type="Gene3D" id="1.10.10.60">
    <property type="entry name" value="Homeodomain-like"/>
    <property type="match status" value="1"/>
</dbReference>
<dbReference type="SUPFAM" id="SSF48498">
    <property type="entry name" value="Tetracyclin repressor-like, C-terminal domain"/>
    <property type="match status" value="1"/>
</dbReference>
<evidence type="ECO:0000256" key="1">
    <source>
        <dbReference type="ARBA" id="ARBA00023125"/>
    </source>
</evidence>
<dbReference type="InterPro" id="IPR001647">
    <property type="entry name" value="HTH_TetR"/>
</dbReference>
<dbReference type="GO" id="GO:0003700">
    <property type="term" value="F:DNA-binding transcription factor activity"/>
    <property type="evidence" value="ECO:0007669"/>
    <property type="project" value="TreeGrafter"/>
</dbReference>
<dbReference type="RefSeq" id="WP_196835233.1">
    <property type="nucleotide sequence ID" value="NZ_JADOTZ010000001.1"/>
</dbReference>
<dbReference type="InterPro" id="IPR023772">
    <property type="entry name" value="DNA-bd_HTH_TetR-type_CS"/>
</dbReference>
<sequence length="199" mass="21752">MSETPSAPERRHSKEDRRATYLAAAARLFAANGYRGVSIEDLGAACGVSGPAVYRHFANKQAVLAELLLGVSRSLLDGSTMVADDSLAADVVLQRLIEFQADFALNNPEVIRVHDRDLASLDPEPAGEVRRLQREYIRVWTDQLRLLHPNESADGARQRAQAVFGLLNSTPHSNTREAASTQRSRLVAMAWAALQAPVP</sequence>
<evidence type="ECO:0000259" key="3">
    <source>
        <dbReference type="PROSITE" id="PS50977"/>
    </source>
</evidence>
<dbReference type="InterPro" id="IPR036271">
    <property type="entry name" value="Tet_transcr_reg_TetR-rel_C_sf"/>
</dbReference>
<dbReference type="EMBL" id="JADOTZ010000001">
    <property type="protein sequence ID" value="MBG6083840.1"/>
    <property type="molecule type" value="Genomic_DNA"/>
</dbReference>
<feature type="domain" description="HTH tetR-type" evidence="3">
    <location>
        <begin position="15"/>
        <end position="75"/>
    </location>
</feature>
<keyword evidence="1 2" id="KW-0238">DNA-binding</keyword>
<dbReference type="SUPFAM" id="SSF46689">
    <property type="entry name" value="Homeodomain-like"/>
    <property type="match status" value="1"/>
</dbReference>
<dbReference type="InterPro" id="IPR009057">
    <property type="entry name" value="Homeodomain-like_sf"/>
</dbReference>
<dbReference type="PANTHER" id="PTHR30055">
    <property type="entry name" value="HTH-TYPE TRANSCRIPTIONAL REGULATOR RUTR"/>
    <property type="match status" value="1"/>
</dbReference>
<proteinExistence type="predicted"/>
<dbReference type="Pfam" id="PF00440">
    <property type="entry name" value="TetR_N"/>
    <property type="match status" value="1"/>
</dbReference>
<comment type="caution">
    <text evidence="4">The sequence shown here is derived from an EMBL/GenBank/DDBJ whole genome shotgun (WGS) entry which is preliminary data.</text>
</comment>
<dbReference type="Proteomes" id="UP000625033">
    <property type="component" value="Unassembled WGS sequence"/>
</dbReference>
<protein>
    <submittedName>
        <fullName evidence="4">AcrR family transcriptional regulator</fullName>
    </submittedName>
</protein>
<dbReference type="PRINTS" id="PR00455">
    <property type="entry name" value="HTHTETR"/>
</dbReference>
<dbReference type="InterPro" id="IPR050109">
    <property type="entry name" value="HTH-type_TetR-like_transc_reg"/>
</dbReference>
<dbReference type="PROSITE" id="PS01081">
    <property type="entry name" value="HTH_TETR_1"/>
    <property type="match status" value="1"/>
</dbReference>
<evidence type="ECO:0000313" key="4">
    <source>
        <dbReference type="EMBL" id="MBG6083840.1"/>
    </source>
</evidence>
<dbReference type="PANTHER" id="PTHR30055:SF237">
    <property type="entry name" value="TRANSCRIPTIONAL REPRESSOR MCE3R"/>
    <property type="match status" value="1"/>
</dbReference>
<dbReference type="Gene3D" id="1.10.357.10">
    <property type="entry name" value="Tetracycline Repressor, domain 2"/>
    <property type="match status" value="1"/>
</dbReference>
<evidence type="ECO:0000256" key="2">
    <source>
        <dbReference type="PROSITE-ProRule" id="PRU00335"/>
    </source>
</evidence>
<evidence type="ECO:0000313" key="5">
    <source>
        <dbReference type="Proteomes" id="UP000625033"/>
    </source>
</evidence>
<dbReference type="AlphaFoldDB" id="A0A931GE94"/>